<evidence type="ECO:0000313" key="2">
    <source>
        <dbReference type="Proteomes" id="UP000033540"/>
    </source>
</evidence>
<dbReference type="Proteomes" id="UP000033540">
    <property type="component" value="Unassembled WGS sequence"/>
</dbReference>
<protein>
    <recommendedName>
        <fullName evidence="3">ThuA-like domain-containing protein</fullName>
    </recommendedName>
</protein>
<dbReference type="EMBL" id="JZEE01000336">
    <property type="protein sequence ID" value="KJK65808.1"/>
    <property type="molecule type" value="Genomic_DNA"/>
</dbReference>
<evidence type="ECO:0000313" key="1">
    <source>
        <dbReference type="EMBL" id="KJK65808.1"/>
    </source>
</evidence>
<dbReference type="STRING" id="1403190.A0A0F0IIX0"/>
<reference evidence="1 2" key="1">
    <citation type="submission" date="2015-02" db="EMBL/GenBank/DDBJ databases">
        <title>Draft genome sequence of Aspergillus parasiticus SU-1.</title>
        <authorList>
            <person name="Yu J."/>
            <person name="Fedorova N."/>
            <person name="Yin Y."/>
            <person name="Losada L."/>
            <person name="Zafar N."/>
            <person name="Taujale R."/>
            <person name="Ehrlich K.C."/>
            <person name="Bhatnagar D."/>
            <person name="Cleveland T.E."/>
            <person name="Bennett J.W."/>
            <person name="Nierman W.C."/>
        </authorList>
    </citation>
    <scope>NUCLEOTIDE SEQUENCE [LARGE SCALE GENOMIC DNA]</scope>
    <source>
        <strain evidence="2">ATCC 56775 / NRRL 5862 / SRRC 143 / SU-1</strain>
    </source>
</reference>
<accession>A0A0F0IIX0</accession>
<dbReference type="AlphaFoldDB" id="A0A0F0IIX0"/>
<dbReference type="OrthoDB" id="245563at2759"/>
<evidence type="ECO:0008006" key="3">
    <source>
        <dbReference type="Google" id="ProtNLM"/>
    </source>
</evidence>
<gene>
    <name evidence="1" type="ORF">P875_00022189</name>
</gene>
<sequence>MTSRILAISLHLQPWFDESYAPLLKALASKAEFQRAENPTSAIELLAQRPEPSAVLITDEALTLPENKAVWKAVLEYVRRGGTAVIMGHFPSFVRPNHLKPFFSQAGLNWESGSYQRTTLALDPAAVSVANAETLPQRYSQKAVFVKNVAPGDMWYKTDDDSVVQSMVFPATKVNPAGETAVALAKVGTGKLGYVGDVNAEEGSNTVVLAMCGLLQQGARYKSVEDVGDDHFLPSRRH</sequence>
<comment type="caution">
    <text evidence="1">The sequence shown here is derived from an EMBL/GenBank/DDBJ whole genome shotgun (WGS) entry which is preliminary data.</text>
</comment>
<name>A0A0F0IIX0_ASPPU</name>
<organism evidence="1 2">
    <name type="scientific">Aspergillus parasiticus (strain ATCC 56775 / NRRL 5862 / SRRC 143 / SU-1)</name>
    <dbReference type="NCBI Taxonomy" id="1403190"/>
    <lineage>
        <taxon>Eukaryota</taxon>
        <taxon>Fungi</taxon>
        <taxon>Dikarya</taxon>
        <taxon>Ascomycota</taxon>
        <taxon>Pezizomycotina</taxon>
        <taxon>Eurotiomycetes</taxon>
        <taxon>Eurotiomycetidae</taxon>
        <taxon>Eurotiales</taxon>
        <taxon>Aspergillaceae</taxon>
        <taxon>Aspergillus</taxon>
        <taxon>Aspergillus subgen. Circumdati</taxon>
    </lineage>
</organism>
<proteinExistence type="predicted"/>